<evidence type="ECO:0000313" key="3">
    <source>
        <dbReference type="Proteomes" id="UP000002247"/>
    </source>
</evidence>
<evidence type="ECO:0000313" key="2">
    <source>
        <dbReference type="EMBL" id="ADG97310.1"/>
    </source>
</evidence>
<protein>
    <submittedName>
        <fullName evidence="2">Uncharacterized protein</fullName>
    </submittedName>
</protein>
<evidence type="ECO:0000256" key="1">
    <source>
        <dbReference type="SAM" id="MobiDB-lite"/>
    </source>
</evidence>
<name>D6ZE30_SEGRD</name>
<dbReference type="EMBL" id="CP001958">
    <property type="protein sequence ID" value="ADG97310.1"/>
    <property type="molecule type" value="Genomic_DNA"/>
</dbReference>
<gene>
    <name evidence="2" type="ordered locus">Srot_0831</name>
</gene>
<accession>D6ZE30</accession>
<keyword evidence="3" id="KW-1185">Reference proteome</keyword>
<dbReference type="AlphaFoldDB" id="D6ZE30"/>
<feature type="region of interest" description="Disordered" evidence="1">
    <location>
        <begin position="158"/>
        <end position="187"/>
    </location>
</feature>
<feature type="compositionally biased region" description="Low complexity" evidence="1">
    <location>
        <begin position="12"/>
        <end position="26"/>
    </location>
</feature>
<dbReference type="Proteomes" id="UP000002247">
    <property type="component" value="Chromosome"/>
</dbReference>
<dbReference type="RefSeq" id="WP_013137766.1">
    <property type="nucleotide sequence ID" value="NC_014168.1"/>
</dbReference>
<reference evidence="2 3" key="1">
    <citation type="journal article" date="2010" name="Stand. Genomic Sci.">
        <title>Complete genome sequence of Segniliparus rotundus type strain (CDC 1076).</title>
        <authorList>
            <person name="Sikorski J."/>
            <person name="Lapidus A."/>
            <person name="Copeland A."/>
            <person name="Misra M."/>
            <person name="Glavina Del Rio T."/>
            <person name="Nolan M."/>
            <person name="Lucas S."/>
            <person name="Chen F."/>
            <person name="Tice H."/>
            <person name="Cheng J.F."/>
            <person name="Jando M."/>
            <person name="Schneider S."/>
            <person name="Bruce D."/>
            <person name="Goodwin L."/>
            <person name="Pitluck S."/>
            <person name="Liolios K."/>
            <person name="Mikhailova N."/>
            <person name="Pati A."/>
            <person name="Ivanova N."/>
            <person name="Mavromatis K."/>
            <person name="Chen A."/>
            <person name="Palaniappan K."/>
            <person name="Chertkov O."/>
            <person name="Land M."/>
            <person name="Hauser L."/>
            <person name="Chang Y.J."/>
            <person name="Jeffries C.D."/>
            <person name="Brettin T."/>
            <person name="Detter J.C."/>
            <person name="Han C."/>
            <person name="Rohde M."/>
            <person name="Goker M."/>
            <person name="Bristow J."/>
            <person name="Eisen J.A."/>
            <person name="Markowitz V."/>
            <person name="Hugenholtz P."/>
            <person name="Kyrpides N.C."/>
            <person name="Klenk H.P."/>
        </authorList>
    </citation>
    <scope>NUCLEOTIDE SEQUENCE [LARGE SCALE GENOMIC DNA]</scope>
    <source>
        <strain evidence="3">ATCC BAA-972 / CDC 1076 / CIP 108378 / DSM 44985 / JCM 13578</strain>
    </source>
</reference>
<dbReference type="HOGENOM" id="CLU_073060_0_0_11"/>
<proteinExistence type="predicted"/>
<dbReference type="eggNOG" id="ENOG5033SXJ">
    <property type="taxonomic scope" value="Bacteria"/>
</dbReference>
<sequence>MSQQRALPQKIAAGSLRSAAASGGARTNPTPLSRAPRAIAGVLLAAGLVGLSPASAEPDTTPVAPAPNAPMAVSGSPVSLPAIPQNLDQVAIDPQVIRAATSYIPALIGAVSEPGVRDTDQTQQLLSQMQGVLGQAHLPSEYQGAMVRATSMLRNQEPGAVPAAPAPSPGQDVAPGSPSLPGGDDAAPRIQEFMLPTIGMNCIQGSDGDGNAMGKALVAAGPQEAPAPGPKEGEAGYVFTALGTGAAVADDAHPLSVNWFNLDTGAKGQARLLPNPAINATTGPATFTAIIPTGKGRVLSTVFGTVTSKAADGEDRSCSITPTVGMSKI</sequence>
<dbReference type="KEGG" id="srt:Srot_0831"/>
<organism evidence="2 3">
    <name type="scientific">Segniliparus rotundus (strain ATCC BAA-972 / CDC 1076 / CIP 108378 / DSM 44985 / JCM 13578)</name>
    <dbReference type="NCBI Taxonomy" id="640132"/>
    <lineage>
        <taxon>Bacteria</taxon>
        <taxon>Bacillati</taxon>
        <taxon>Actinomycetota</taxon>
        <taxon>Actinomycetes</taxon>
        <taxon>Mycobacteriales</taxon>
        <taxon>Segniliparaceae</taxon>
        <taxon>Segniliparus</taxon>
    </lineage>
</organism>
<feature type="region of interest" description="Disordered" evidence="1">
    <location>
        <begin position="1"/>
        <end position="33"/>
    </location>
</feature>
<dbReference type="STRING" id="640132.Srot_0831"/>